<proteinExistence type="predicted"/>
<evidence type="ECO:0000313" key="2">
    <source>
        <dbReference type="Proteomes" id="UP000183794"/>
    </source>
</evidence>
<dbReference type="STRING" id="80854.MVIS_0790"/>
<accession>A0A090K4X9</accession>
<organism evidence="1 2">
    <name type="scientific">Moritella viscosa</name>
    <dbReference type="NCBI Taxonomy" id="80854"/>
    <lineage>
        <taxon>Bacteria</taxon>
        <taxon>Pseudomonadati</taxon>
        <taxon>Pseudomonadota</taxon>
        <taxon>Gammaproteobacteria</taxon>
        <taxon>Alteromonadales</taxon>
        <taxon>Moritellaceae</taxon>
        <taxon>Moritella</taxon>
    </lineage>
</organism>
<protein>
    <submittedName>
        <fullName evidence="1">Putative membrane protein</fullName>
    </submittedName>
</protein>
<dbReference type="RefSeq" id="WP_045109218.1">
    <property type="nucleotide sequence ID" value="NZ_CAWRBC010000105.1"/>
</dbReference>
<dbReference type="PATRIC" id="fig|80854.5.peg.825"/>
<reference evidence="1 2" key="1">
    <citation type="submission" date="2016-11" db="EMBL/GenBank/DDBJ databases">
        <authorList>
            <person name="Jaros S."/>
            <person name="Januszkiewicz K."/>
            <person name="Wedrychowicz H."/>
        </authorList>
    </citation>
    <scope>NUCLEOTIDE SEQUENCE [LARGE SCALE GENOMIC DNA]</scope>
    <source>
        <strain evidence="1">NVI 5450</strain>
    </source>
</reference>
<dbReference type="HOGENOM" id="CLU_120951_0_0_6"/>
<dbReference type="EMBL" id="FPLD01000014">
    <property type="protein sequence ID" value="SGY85269.1"/>
    <property type="molecule type" value="Genomic_DNA"/>
</dbReference>
<dbReference type="InterPro" id="IPR007418">
    <property type="entry name" value="DUF474"/>
</dbReference>
<dbReference type="AlphaFoldDB" id="A0A090K4X9"/>
<dbReference type="OrthoDB" id="5955722at2"/>
<sequence length="146" mass="16402">MHYGLLVGLHLLCATIFIGVVAFEVLILEGIRQHLPAKTMSLVEQGIHLRGRKIMPFIVATLFITGGFMGYHHLSPLPSPFATSFSTLLTIKIILAVSVLIHFILAMKHSVCGDMTTKIFKYTHLSVFFHMLAIIFLAKGMFYIQW</sequence>
<dbReference type="Proteomes" id="UP000183794">
    <property type="component" value="Unassembled WGS sequence"/>
</dbReference>
<gene>
    <name evidence="1" type="ORF">NVI5450_0498</name>
</gene>
<dbReference type="KEGG" id="mvs:MVIS_0790"/>
<evidence type="ECO:0000313" key="1">
    <source>
        <dbReference type="EMBL" id="SGY85269.1"/>
    </source>
</evidence>
<dbReference type="PIRSF" id="PIRSF015875">
    <property type="entry name" value="UCP015875"/>
    <property type="match status" value="1"/>
</dbReference>
<name>A0A090K4X9_9GAMM</name>